<dbReference type="HOGENOM" id="CLU_046404_0_0_6"/>
<organism evidence="4">
    <name type="scientific">Xenorhabdus bovienii str. kraussei Becker Underwood</name>
    <dbReference type="NCBI Taxonomy" id="1398204"/>
    <lineage>
        <taxon>Bacteria</taxon>
        <taxon>Pseudomonadati</taxon>
        <taxon>Pseudomonadota</taxon>
        <taxon>Gammaproteobacteria</taxon>
        <taxon>Enterobacterales</taxon>
        <taxon>Morganellaceae</taxon>
        <taxon>Xenorhabdus</taxon>
    </lineage>
</organism>
<dbReference type="InterPro" id="IPR051698">
    <property type="entry name" value="Transposase_11-like"/>
</dbReference>
<dbReference type="Pfam" id="PF13808">
    <property type="entry name" value="DDE_Tnp_1_assoc"/>
    <property type="match status" value="1"/>
</dbReference>
<dbReference type="GO" id="GO:0004803">
    <property type="term" value="F:transposase activity"/>
    <property type="evidence" value="ECO:0007669"/>
    <property type="project" value="InterPro"/>
</dbReference>
<dbReference type="EMBL" id="CBSZ010000020">
    <property type="protein sequence ID" value="CDH22445.1"/>
    <property type="molecule type" value="Genomic_DNA"/>
</dbReference>
<evidence type="ECO:0000313" key="4">
    <source>
        <dbReference type="EMBL" id="CDH22445.1"/>
    </source>
</evidence>
<dbReference type="InterPro" id="IPR002559">
    <property type="entry name" value="Transposase_11"/>
</dbReference>
<evidence type="ECO:0000256" key="1">
    <source>
        <dbReference type="ARBA" id="ARBA00010075"/>
    </source>
</evidence>
<accession>A0A077PDG5</accession>
<dbReference type="GO" id="GO:0003677">
    <property type="term" value="F:DNA binding"/>
    <property type="evidence" value="ECO:0007669"/>
    <property type="project" value="InterPro"/>
</dbReference>
<gene>
    <name evidence="4" type="ORF">XBKB1_1160005</name>
</gene>
<sequence>MMSIFNYISEITDPRSDINKKHELIDVIFLVFAAVLSGASGWKSIQEFGEAQFEWLKQHTDFTHGIPRRHCIANIIKAIDREVLVEALYAWINHRRLREGKIIIAIDGKTMRGTCKGSLHEALHVVSAYDVGSGIALYQRATESKGKEGPVARQLIELLALDKAIVTLDALHCQKETLKLITQRGGDFIVGIKGNQSPLYQFVKSRFASHYDSDERVEFTEKNKGHGRTELRAVMRISAGLPKDLQGQWPSVHSLIEVVSERGEKGEIHRDSRWYISSLPLEPEVAAKAESDQTTLGY</sequence>
<dbReference type="InterPro" id="IPR032806">
    <property type="entry name" value="YbfD_N"/>
</dbReference>
<evidence type="ECO:0000259" key="3">
    <source>
        <dbReference type="Pfam" id="PF13808"/>
    </source>
</evidence>
<dbReference type="PANTHER" id="PTHR30298">
    <property type="entry name" value="H REPEAT-ASSOCIATED PREDICTED TRANSPOSASE"/>
    <property type="match status" value="1"/>
</dbReference>
<comment type="similarity">
    <text evidence="1">Belongs to the transposase 11 family.</text>
</comment>
<dbReference type="PANTHER" id="PTHR30298:SF0">
    <property type="entry name" value="PROTEIN YBFL-RELATED"/>
    <property type="match status" value="1"/>
</dbReference>
<dbReference type="NCBIfam" id="NF033564">
    <property type="entry name" value="transpos_ISAs1"/>
    <property type="match status" value="1"/>
</dbReference>
<dbReference type="Proteomes" id="UP000028493">
    <property type="component" value="Unassembled WGS sequence"/>
</dbReference>
<comment type="caution">
    <text evidence="4">The sequence shown here is derived from an EMBL/GenBank/DDBJ whole genome shotgun (WGS) entry which is preliminary data.</text>
</comment>
<name>A0A077PDG5_XENBV</name>
<dbReference type="Pfam" id="PF01609">
    <property type="entry name" value="DDE_Tnp_1"/>
    <property type="match status" value="1"/>
</dbReference>
<reference evidence="4" key="1">
    <citation type="submission" date="2013-07" db="EMBL/GenBank/DDBJ databases">
        <title>Sub-species coevolution in mutualistic symbiosis.</title>
        <authorList>
            <person name="Murfin K."/>
            <person name="Klassen J."/>
            <person name="Lee M."/>
            <person name="Forst S."/>
            <person name="Stock P."/>
            <person name="Goodrich-Blair H."/>
        </authorList>
    </citation>
    <scope>NUCLEOTIDE SEQUENCE [LARGE SCALE GENOMIC DNA]</scope>
    <source>
        <strain evidence="4">Kraussei Becker Underwood</strain>
    </source>
</reference>
<dbReference type="GO" id="GO:0006313">
    <property type="term" value="P:DNA transposition"/>
    <property type="evidence" value="ECO:0007669"/>
    <property type="project" value="InterPro"/>
</dbReference>
<proteinExistence type="inferred from homology"/>
<feature type="domain" description="H repeat-associated protein N-terminal" evidence="3">
    <location>
        <begin position="6"/>
        <end position="92"/>
    </location>
</feature>
<dbReference type="InterPro" id="IPR047647">
    <property type="entry name" value="ISAs1_transpos"/>
</dbReference>
<dbReference type="AlphaFoldDB" id="A0A077PDG5"/>
<feature type="domain" description="Transposase IS4-like" evidence="2">
    <location>
        <begin position="100"/>
        <end position="228"/>
    </location>
</feature>
<evidence type="ECO:0000259" key="2">
    <source>
        <dbReference type="Pfam" id="PF01609"/>
    </source>
</evidence>
<protein>
    <submittedName>
        <fullName evidence="4">Transposase</fullName>
    </submittedName>
</protein>